<keyword evidence="4" id="KW-1185">Reference proteome</keyword>
<feature type="compositionally biased region" description="Basic and acidic residues" evidence="1">
    <location>
        <begin position="177"/>
        <end position="188"/>
    </location>
</feature>
<feature type="compositionally biased region" description="Basic residues" evidence="1">
    <location>
        <begin position="160"/>
        <end position="169"/>
    </location>
</feature>
<accession>W9GJE3</accession>
<protein>
    <submittedName>
        <fullName evidence="3">Uncharacterized protein</fullName>
    </submittedName>
</protein>
<keyword evidence="2" id="KW-0812">Transmembrane</keyword>
<comment type="caution">
    <text evidence="3">The sequence shown here is derived from an EMBL/GenBank/DDBJ whole genome shotgun (WGS) entry which is preliminary data.</text>
</comment>
<sequence>MASTTVRPPVLDDVAPAPRVVDYARFLWWYERGFLHGARHGRGGGRLLSIVLAVLWWPTLPLTVPIQIVLAARPWARYYMTPQRDAVLVIAASRHGWHVQDHASARPGTGRGRALRAAVIPKLLAAADAEQVPVMASAATAGLAAGYMAEVSGLVDVGRGHPRGRRLRRPPAPANDSPHREERHHGYE</sequence>
<evidence type="ECO:0000313" key="4">
    <source>
        <dbReference type="Proteomes" id="UP000019494"/>
    </source>
</evidence>
<keyword evidence="2" id="KW-1133">Transmembrane helix</keyword>
<evidence type="ECO:0000256" key="1">
    <source>
        <dbReference type="SAM" id="MobiDB-lite"/>
    </source>
</evidence>
<evidence type="ECO:0000313" key="3">
    <source>
        <dbReference type="EMBL" id="EWT06210.1"/>
    </source>
</evidence>
<gene>
    <name evidence="3" type="ORF">N864_23090</name>
</gene>
<name>W9GJE3_9MICO</name>
<dbReference type="RefSeq" id="WP_051518399.1">
    <property type="nucleotide sequence ID" value="NZ_AWQS01000059.1"/>
</dbReference>
<feature type="region of interest" description="Disordered" evidence="1">
    <location>
        <begin position="159"/>
        <end position="188"/>
    </location>
</feature>
<evidence type="ECO:0000256" key="2">
    <source>
        <dbReference type="SAM" id="Phobius"/>
    </source>
</evidence>
<dbReference type="Proteomes" id="UP000019494">
    <property type="component" value="Unassembled WGS sequence"/>
</dbReference>
<dbReference type="AlphaFoldDB" id="W9GJE3"/>
<keyword evidence="2" id="KW-0472">Membrane</keyword>
<dbReference type="EMBL" id="AWQS01000059">
    <property type="protein sequence ID" value="EWT06210.1"/>
    <property type="molecule type" value="Genomic_DNA"/>
</dbReference>
<organism evidence="3 4">
    <name type="scientific">Intrasporangium chromatireducens Q5-1</name>
    <dbReference type="NCBI Taxonomy" id="584657"/>
    <lineage>
        <taxon>Bacteria</taxon>
        <taxon>Bacillati</taxon>
        <taxon>Actinomycetota</taxon>
        <taxon>Actinomycetes</taxon>
        <taxon>Micrococcales</taxon>
        <taxon>Intrasporangiaceae</taxon>
        <taxon>Intrasporangium</taxon>
    </lineage>
</organism>
<feature type="transmembrane region" description="Helical" evidence="2">
    <location>
        <begin position="47"/>
        <end position="70"/>
    </location>
</feature>
<proteinExistence type="predicted"/>
<reference evidence="4" key="1">
    <citation type="submission" date="2013-08" db="EMBL/GenBank/DDBJ databases">
        <title>Intrasporangium oryzae NRRL B-24470.</title>
        <authorList>
            <person name="Liu H."/>
            <person name="Wang G."/>
        </authorList>
    </citation>
    <scope>NUCLEOTIDE SEQUENCE [LARGE SCALE GENOMIC DNA]</scope>
    <source>
        <strain evidence="4">Q5-1</strain>
    </source>
</reference>